<keyword evidence="1" id="KW-0812">Transmembrane</keyword>
<evidence type="ECO:0000313" key="3">
    <source>
        <dbReference type="Proteomes" id="UP000234479"/>
    </source>
</evidence>
<sequence length="202" mass="21797">MILEAFTDRPSPAQLFQIFQSFSVAETEASKQAGTSYWATQAPPGSGRMAEMLEESAFWTEKLQEASGAVMAVFLGLIAAGAAVGWLLLMPSDNTEMRVSLARVVLSLLAFFLSSDVFGALAGHRSAARSICNIRLRLNAAQAGQAPIGDILILMVDYNAAVEAAPMTLPFLYKLRQKRLQAQWDTYLSNRPVATPAALRGA</sequence>
<name>A0A2N5D7A0_9CAUL</name>
<dbReference type="EMBL" id="PJRS01000041">
    <property type="protein sequence ID" value="PLR21922.1"/>
    <property type="molecule type" value="Genomic_DNA"/>
</dbReference>
<feature type="transmembrane region" description="Helical" evidence="1">
    <location>
        <begin position="69"/>
        <end position="89"/>
    </location>
</feature>
<gene>
    <name evidence="2" type="ORF">SGCZBJ_20370</name>
</gene>
<comment type="caution">
    <text evidence="2">The sequence shown here is derived from an EMBL/GenBank/DDBJ whole genome shotgun (WGS) entry which is preliminary data.</text>
</comment>
<dbReference type="Proteomes" id="UP000234479">
    <property type="component" value="Unassembled WGS sequence"/>
</dbReference>
<keyword evidence="3" id="KW-1185">Reference proteome</keyword>
<proteinExistence type="predicted"/>
<keyword evidence="1" id="KW-0472">Membrane</keyword>
<dbReference type="AlphaFoldDB" id="A0A2N5D7A0"/>
<organism evidence="2 3">
    <name type="scientific">Caulobacter zeae</name>
    <dbReference type="NCBI Taxonomy" id="2055137"/>
    <lineage>
        <taxon>Bacteria</taxon>
        <taxon>Pseudomonadati</taxon>
        <taxon>Pseudomonadota</taxon>
        <taxon>Alphaproteobacteria</taxon>
        <taxon>Caulobacterales</taxon>
        <taxon>Caulobacteraceae</taxon>
        <taxon>Caulobacter</taxon>
    </lineage>
</organism>
<evidence type="ECO:0000256" key="1">
    <source>
        <dbReference type="SAM" id="Phobius"/>
    </source>
</evidence>
<evidence type="ECO:0000313" key="2">
    <source>
        <dbReference type="EMBL" id="PLR21922.1"/>
    </source>
</evidence>
<protein>
    <submittedName>
        <fullName evidence="2">Uncharacterized protein</fullName>
    </submittedName>
</protein>
<reference evidence="2 3" key="1">
    <citation type="submission" date="2017-12" db="EMBL/GenBank/DDBJ databases">
        <title>The genome sequence of Caulobacter sp. 410.</title>
        <authorList>
            <person name="Gao J."/>
            <person name="Mao X."/>
            <person name="Sun J."/>
        </authorList>
    </citation>
    <scope>NUCLEOTIDE SEQUENCE [LARGE SCALE GENOMIC DNA]</scope>
    <source>
        <strain evidence="2 3">410</strain>
    </source>
</reference>
<accession>A0A2N5D7A0</accession>
<feature type="transmembrane region" description="Helical" evidence="1">
    <location>
        <begin position="101"/>
        <end position="122"/>
    </location>
</feature>
<keyword evidence="1" id="KW-1133">Transmembrane helix</keyword>